<gene>
    <name evidence="2" type="ORF">DSM112329_01184</name>
</gene>
<dbReference type="AlphaFoldDB" id="A0AAU7ART5"/>
<evidence type="ECO:0000259" key="1">
    <source>
        <dbReference type="Pfam" id="PF21948"/>
    </source>
</evidence>
<dbReference type="InterPro" id="IPR045864">
    <property type="entry name" value="aa-tRNA-synth_II/BPL/LPL"/>
</dbReference>
<protein>
    <recommendedName>
        <fullName evidence="1">BPL/LPL catalytic domain-containing protein</fullName>
    </recommendedName>
</protein>
<dbReference type="RefSeq" id="WP_354700892.1">
    <property type="nucleotide sequence ID" value="NZ_CP114014.1"/>
</dbReference>
<dbReference type="EMBL" id="CP114014">
    <property type="protein sequence ID" value="XAY04351.1"/>
    <property type="molecule type" value="Genomic_DNA"/>
</dbReference>
<dbReference type="InterPro" id="IPR004143">
    <property type="entry name" value="BPL_LPL_catalytic"/>
</dbReference>
<organism evidence="2">
    <name type="scientific">Paraconexibacter sp. AEG42_29</name>
    <dbReference type="NCBI Taxonomy" id="2997339"/>
    <lineage>
        <taxon>Bacteria</taxon>
        <taxon>Bacillati</taxon>
        <taxon>Actinomycetota</taxon>
        <taxon>Thermoleophilia</taxon>
        <taxon>Solirubrobacterales</taxon>
        <taxon>Paraconexibacteraceae</taxon>
        <taxon>Paraconexibacter</taxon>
    </lineage>
</organism>
<dbReference type="Pfam" id="PF21948">
    <property type="entry name" value="LplA-B_cat"/>
    <property type="match status" value="1"/>
</dbReference>
<reference evidence="2" key="1">
    <citation type="submission" date="2022-12" db="EMBL/GenBank/DDBJ databases">
        <title>Paraconexibacter alkalitolerans sp. nov. and Baekduia alba sp. nov., isolated from soil and emended description of the genera Paraconexibacter (Chun et al., 2020) and Baekduia (An et al., 2020).</title>
        <authorList>
            <person name="Vieira S."/>
            <person name="Huber K.J."/>
            <person name="Geppert A."/>
            <person name="Wolf J."/>
            <person name="Neumann-Schaal M."/>
            <person name="Muesken M."/>
            <person name="Overmann J."/>
        </authorList>
    </citation>
    <scope>NUCLEOTIDE SEQUENCE</scope>
    <source>
        <strain evidence="2">AEG42_29</strain>
    </source>
</reference>
<dbReference type="Gene3D" id="3.30.930.10">
    <property type="entry name" value="Bira Bifunctional Protein, Domain 2"/>
    <property type="match status" value="1"/>
</dbReference>
<dbReference type="SUPFAM" id="SSF55681">
    <property type="entry name" value="Class II aaRS and biotin synthetases"/>
    <property type="match status" value="1"/>
</dbReference>
<sequence>MQLLTEANPRDPVLDMALTHALLRRVGAGELPELARVFVPGPTMAFSRLDALRDGFPVARQAAVAYGWTPLVRLGGGHAAAYDSGAVVLELITRTVGVGTAIQERFAAGTELLVAALADAGVAAEVGELPREYCPGRWSVHLPGGPKVAGAAQRNIRGATLFAAAVVVTGGARLRKALLAVYAGLELDWDPATAGAVEDGVPGARPGDIAAALSAQVGRRHGGLERATISPETHALAQQLRASHLAGPTSAGPARP</sequence>
<feature type="domain" description="BPL/LPL catalytic" evidence="1">
    <location>
        <begin position="11"/>
        <end position="170"/>
    </location>
</feature>
<name>A0AAU7ART5_9ACTN</name>
<accession>A0AAU7ART5</accession>
<dbReference type="KEGG" id="parq:DSM112329_01184"/>
<proteinExistence type="predicted"/>
<evidence type="ECO:0000313" key="2">
    <source>
        <dbReference type="EMBL" id="XAY04351.1"/>
    </source>
</evidence>